<dbReference type="InterPro" id="IPR005202">
    <property type="entry name" value="TF_GRAS"/>
</dbReference>
<feature type="region of interest" description="SAW" evidence="3">
    <location>
        <begin position="199"/>
        <end position="274"/>
    </location>
</feature>
<feature type="short sequence motif" description="VHIID" evidence="3">
    <location>
        <begin position="16"/>
        <end position="20"/>
    </location>
</feature>
<organism evidence="4 5">
    <name type="scientific">Penstemon smallii</name>
    <dbReference type="NCBI Taxonomy" id="265156"/>
    <lineage>
        <taxon>Eukaryota</taxon>
        <taxon>Viridiplantae</taxon>
        <taxon>Streptophyta</taxon>
        <taxon>Embryophyta</taxon>
        <taxon>Tracheophyta</taxon>
        <taxon>Spermatophyta</taxon>
        <taxon>Magnoliopsida</taxon>
        <taxon>eudicotyledons</taxon>
        <taxon>Gunneridae</taxon>
        <taxon>Pentapetalae</taxon>
        <taxon>asterids</taxon>
        <taxon>lamiids</taxon>
        <taxon>Lamiales</taxon>
        <taxon>Plantaginaceae</taxon>
        <taxon>Cheloneae</taxon>
        <taxon>Penstemon</taxon>
    </lineage>
</organism>
<evidence type="ECO:0000256" key="3">
    <source>
        <dbReference type="PROSITE-ProRule" id="PRU01191"/>
    </source>
</evidence>
<comment type="caution">
    <text evidence="3">Lacks conserved residue(s) required for the propagation of feature annotation.</text>
</comment>
<name>A0ABD3SWX2_9LAMI</name>
<feature type="region of interest" description="Leucine repeat II (LRII)" evidence="3">
    <location>
        <begin position="66"/>
        <end position="98"/>
    </location>
</feature>
<dbReference type="PROSITE" id="PS50985">
    <property type="entry name" value="GRAS"/>
    <property type="match status" value="1"/>
</dbReference>
<dbReference type="Proteomes" id="UP001634393">
    <property type="component" value="Unassembled WGS sequence"/>
</dbReference>
<comment type="caution">
    <text evidence="4">The sequence shown here is derived from an EMBL/GenBank/DDBJ whole genome shotgun (WGS) entry which is preliminary data.</text>
</comment>
<reference evidence="4 5" key="1">
    <citation type="submission" date="2024-12" db="EMBL/GenBank/DDBJ databases">
        <title>The unique morphological basis and parallel evolutionary history of personate flowers in Penstemon.</title>
        <authorList>
            <person name="Depatie T.H."/>
            <person name="Wessinger C.A."/>
        </authorList>
    </citation>
    <scope>NUCLEOTIDE SEQUENCE [LARGE SCALE GENOMIC DNA]</scope>
    <source>
        <strain evidence="4">WTNN_2</strain>
        <tissue evidence="4">Leaf</tissue>
    </source>
</reference>
<sequence length="277" mass="32858">MADKTIGRYANEATRIHIIDFGILYGFQWPCFIQGISLRPGGPPRLKITGVDFPQPGFKPRERVEQTGRRLMNYCKRFNVPFEYNAIAKKWDDIRVEDFMIERDEFLVVNCMYRLRHVADETPRDSVLRLIKDVNPHLFVHGVVNGKYNNPFSATRFREALYHYSSFFDMLEATIPREDEDRLTYEREVVGRDVMNVVACEGCERVERPETYKQWRERNRRAGFRQLPLNAEIMGEVKSKVFRGYHKDFLLDEDSEWMLQGWKGRVLYALSFWKPSH</sequence>
<evidence type="ECO:0000256" key="2">
    <source>
        <dbReference type="ARBA" id="ARBA00023163"/>
    </source>
</evidence>
<keyword evidence="5" id="KW-1185">Reference proteome</keyword>
<accession>A0ABD3SWX2</accession>
<keyword evidence="1" id="KW-0805">Transcription regulation</keyword>
<evidence type="ECO:0000313" key="4">
    <source>
        <dbReference type="EMBL" id="KAL3829112.1"/>
    </source>
</evidence>
<comment type="similarity">
    <text evidence="3">Belongs to the GRAS family.</text>
</comment>
<proteinExistence type="inferred from homology"/>
<protein>
    <submittedName>
        <fullName evidence="4">Uncharacterized protein</fullName>
    </submittedName>
</protein>
<gene>
    <name evidence="4" type="ORF">ACJIZ3_017914</name>
</gene>
<evidence type="ECO:0000313" key="5">
    <source>
        <dbReference type="Proteomes" id="UP001634393"/>
    </source>
</evidence>
<evidence type="ECO:0000256" key="1">
    <source>
        <dbReference type="ARBA" id="ARBA00023015"/>
    </source>
</evidence>
<dbReference type="Pfam" id="PF03514">
    <property type="entry name" value="GRAS"/>
    <property type="match status" value="1"/>
</dbReference>
<dbReference type="EMBL" id="JBJXBP010000005">
    <property type="protein sequence ID" value="KAL3829112.1"/>
    <property type="molecule type" value="Genomic_DNA"/>
</dbReference>
<dbReference type="AlphaFoldDB" id="A0ABD3SWX2"/>
<dbReference type="PANTHER" id="PTHR31636">
    <property type="entry name" value="OSJNBA0084A10.13 PROTEIN-RELATED"/>
    <property type="match status" value="1"/>
</dbReference>
<keyword evidence="2" id="KW-0804">Transcription</keyword>